<proteinExistence type="predicted"/>
<protein>
    <submittedName>
        <fullName evidence="1">Class I SAM-dependent methyltransferase</fullName>
    </submittedName>
</protein>
<organism evidence="1 2">
    <name type="scientific">Clostridium muellerianum</name>
    <dbReference type="NCBI Taxonomy" id="2716538"/>
    <lineage>
        <taxon>Bacteria</taxon>
        <taxon>Bacillati</taxon>
        <taxon>Bacillota</taxon>
        <taxon>Clostridia</taxon>
        <taxon>Eubacteriales</taxon>
        <taxon>Clostridiaceae</taxon>
        <taxon>Clostridium</taxon>
    </lineage>
</organism>
<gene>
    <name evidence="1" type="ORF">HBE96_08695</name>
</gene>
<dbReference type="AlphaFoldDB" id="A0A7Y0EG22"/>
<keyword evidence="1" id="KW-0808">Transferase</keyword>
<evidence type="ECO:0000313" key="2">
    <source>
        <dbReference type="Proteomes" id="UP000537131"/>
    </source>
</evidence>
<accession>A0A7Y0EG22</accession>
<keyword evidence="2" id="KW-1185">Reference proteome</keyword>
<dbReference type="InterPro" id="IPR029063">
    <property type="entry name" value="SAM-dependent_MTases_sf"/>
</dbReference>
<dbReference type="Proteomes" id="UP000537131">
    <property type="component" value="Unassembled WGS sequence"/>
</dbReference>
<dbReference type="RefSeq" id="WP_169297370.1">
    <property type="nucleotide sequence ID" value="NZ_JABBNI010000014.1"/>
</dbReference>
<dbReference type="Gene3D" id="3.40.50.150">
    <property type="entry name" value="Vaccinia Virus protein VP39"/>
    <property type="match status" value="1"/>
</dbReference>
<reference evidence="1 2" key="2">
    <citation type="submission" date="2020-06" db="EMBL/GenBank/DDBJ databases">
        <title>Complete Genome Sequence of Clostridium muelleri sp. nov. P21T, an Acid-Alcohol Producing Acetogen Isolated from Old Hay.</title>
        <authorList>
            <person name="Duncan K.E."/>
            <person name="Tanner R.S."/>
        </authorList>
    </citation>
    <scope>NUCLEOTIDE SEQUENCE [LARGE SCALE GENOMIC DNA]</scope>
    <source>
        <strain evidence="1 2">P21</strain>
    </source>
</reference>
<keyword evidence="1" id="KW-0489">Methyltransferase</keyword>
<comment type="caution">
    <text evidence="1">The sequence shown here is derived from an EMBL/GenBank/DDBJ whole genome shotgun (WGS) entry which is preliminary data.</text>
</comment>
<reference evidence="1 2" key="1">
    <citation type="submission" date="2020-04" db="EMBL/GenBank/DDBJ databases">
        <authorList>
            <person name="Doyle D.A."/>
        </authorList>
    </citation>
    <scope>NUCLEOTIDE SEQUENCE [LARGE SCALE GENOMIC DNA]</scope>
    <source>
        <strain evidence="1 2">P21</strain>
    </source>
</reference>
<evidence type="ECO:0000313" key="1">
    <source>
        <dbReference type="EMBL" id="NMM62773.1"/>
    </source>
</evidence>
<dbReference type="GO" id="GO:0008168">
    <property type="term" value="F:methyltransferase activity"/>
    <property type="evidence" value="ECO:0007669"/>
    <property type="project" value="UniProtKB-KW"/>
</dbReference>
<dbReference type="SUPFAM" id="SSF53335">
    <property type="entry name" value="S-adenosyl-L-methionine-dependent methyltransferases"/>
    <property type="match status" value="1"/>
</dbReference>
<dbReference type="EMBL" id="JABBNI010000014">
    <property type="protein sequence ID" value="NMM62773.1"/>
    <property type="molecule type" value="Genomic_DNA"/>
</dbReference>
<dbReference type="GO" id="GO:0032259">
    <property type="term" value="P:methylation"/>
    <property type="evidence" value="ECO:0007669"/>
    <property type="project" value="UniProtKB-KW"/>
</dbReference>
<name>A0A7Y0EG22_9CLOT</name>
<sequence>MKKEIYLNMKNEIFKGNVLDIGFENSGIIYNICKEENEEINIDYVTGKEEETNIRDNFYDICILFFSFSSIWFKMNKKSFIKDIYNYLNKEGILYVWDIDKGYKKIFNGNINVTTPGDKVKKIKIRDLNIFKDNSKDNTVKILENYFNVIEGTVSDGVYYIKAKKKDIIKGDISKEKNIQEGNEEKDESTINSA</sequence>